<evidence type="ECO:0008006" key="4">
    <source>
        <dbReference type="Google" id="ProtNLM"/>
    </source>
</evidence>
<feature type="chain" id="PRO_5002957233" description="Rap1a immunity protein domain-containing protein" evidence="1">
    <location>
        <begin position="22"/>
        <end position="133"/>
    </location>
</feature>
<proteinExistence type="predicted"/>
<feature type="signal peptide" evidence="1">
    <location>
        <begin position="1"/>
        <end position="21"/>
    </location>
</feature>
<keyword evidence="3" id="KW-1185">Reference proteome</keyword>
<sequence>MRFAMKIICTAAIAACSVAHSADSAGKYYHGGGVGSVECPEFVNSISQAKTYGFGTPGYVNAMHGYTMFVSGFQSAYNMLTPNTCEIFPAVSSNQALSWVENYCRKNPLAKFATGVAALAMSLHSQRLQSCPR</sequence>
<organism evidence="2 3">
    <name type="scientific">Acidovorax delafieldii 2AN</name>
    <dbReference type="NCBI Taxonomy" id="573060"/>
    <lineage>
        <taxon>Bacteria</taxon>
        <taxon>Pseudomonadati</taxon>
        <taxon>Pseudomonadota</taxon>
        <taxon>Betaproteobacteria</taxon>
        <taxon>Burkholderiales</taxon>
        <taxon>Comamonadaceae</taxon>
        <taxon>Acidovorax</taxon>
    </lineage>
</organism>
<name>C5T1W5_ACIDE</name>
<protein>
    <recommendedName>
        <fullName evidence="4">Rap1a immunity protein domain-containing protein</fullName>
    </recommendedName>
</protein>
<dbReference type="PATRIC" id="fig|573060.9.peg.4322"/>
<evidence type="ECO:0000313" key="3">
    <source>
        <dbReference type="Proteomes" id="UP000003856"/>
    </source>
</evidence>
<dbReference type="AlphaFoldDB" id="C5T1W5"/>
<comment type="caution">
    <text evidence="2">The sequence shown here is derived from an EMBL/GenBank/DDBJ whole genome shotgun (WGS) entry which is preliminary data.</text>
</comment>
<evidence type="ECO:0000256" key="1">
    <source>
        <dbReference type="SAM" id="SignalP"/>
    </source>
</evidence>
<dbReference type="Proteomes" id="UP000003856">
    <property type="component" value="Unassembled WGS sequence"/>
</dbReference>
<dbReference type="EMBL" id="ACQT01000014">
    <property type="protein sequence ID" value="EER61560.1"/>
    <property type="molecule type" value="Genomic_DNA"/>
</dbReference>
<keyword evidence="1" id="KW-0732">Signal</keyword>
<gene>
    <name evidence="2" type="ORF">AcdelDRAFT_0895</name>
</gene>
<evidence type="ECO:0000313" key="2">
    <source>
        <dbReference type="EMBL" id="EER61560.1"/>
    </source>
</evidence>
<accession>C5T1W5</accession>
<reference evidence="2 3" key="1">
    <citation type="submission" date="2009-05" db="EMBL/GenBank/DDBJ databases">
        <title>The draft genome of Acidovorax delafieldii 2AN.</title>
        <authorList>
            <consortium name="US DOE Joint Genome Institute (JGI-PGF)"/>
            <person name="Lucas S."/>
            <person name="Copeland A."/>
            <person name="Lapidus A."/>
            <person name="Glavina del Rio T."/>
            <person name="Tice H."/>
            <person name="Bruce D."/>
            <person name="Goodwin L."/>
            <person name="Pitluck S."/>
            <person name="Larimer F."/>
            <person name="Land M.L."/>
            <person name="Hauser L."/>
            <person name="Shelobolina E.S."/>
            <person name="Picardal F."/>
            <person name="Roden E."/>
            <person name="Emerson D."/>
        </authorList>
    </citation>
    <scope>NUCLEOTIDE SEQUENCE [LARGE SCALE GENOMIC DNA]</scope>
    <source>
        <strain evidence="2 3">2AN</strain>
    </source>
</reference>